<gene>
    <name evidence="2" type="ORF">HC031_02755</name>
</gene>
<dbReference type="Gene3D" id="3.40.720.10">
    <property type="entry name" value="Alkaline Phosphatase, subunit A"/>
    <property type="match status" value="1"/>
</dbReference>
<reference evidence="2 3" key="1">
    <citation type="submission" date="2020-03" db="EMBL/GenBank/DDBJ databases">
        <title>WGS of the type strain of Planosporangium spp.</title>
        <authorList>
            <person name="Thawai C."/>
        </authorList>
    </citation>
    <scope>NUCLEOTIDE SEQUENCE [LARGE SCALE GENOMIC DNA]</scope>
    <source>
        <strain evidence="2 3">TBRC 5610</strain>
    </source>
</reference>
<accession>A0ABX0XT73</accession>
<feature type="chain" id="PRO_5045224647" evidence="1">
    <location>
        <begin position="27"/>
        <end position="788"/>
    </location>
</feature>
<comment type="caution">
    <text evidence="2">The sequence shown here is derived from an EMBL/GenBank/DDBJ whole genome shotgun (WGS) entry which is preliminary data.</text>
</comment>
<proteinExistence type="predicted"/>
<evidence type="ECO:0000313" key="3">
    <source>
        <dbReference type="Proteomes" id="UP000722989"/>
    </source>
</evidence>
<dbReference type="InterPro" id="IPR017850">
    <property type="entry name" value="Alkaline_phosphatase_core_sf"/>
</dbReference>
<keyword evidence="1" id="KW-0732">Signal</keyword>
<sequence length="788" mass="83146">MSRPSRRTRAVAAAAAAALAAGTALAVSATGAVASPDRPSAHGCDLGGGVKHVIEITFDNVHFFRDNPNVPSDLELMPHLKQFLERNGSLLSDVHTPLIAHTADDSLTIYTGLYGDRHGMPVSNSYKTYRPDGTTESDGSFVYWTSPVYNSAANAVSGTEPTTPSMVYSPTVPAKPGATGTITPAPWVPFTRAGCSVGDFSTANMVLENTNLDIPTVFGADSPEAQQNAADPDTYKNVEAAQYTGEAVHCARTDNACNSAQRAVADQLPTEPGGYQGYRALFGYRYVGPLVTGGKANLVRNGYQVTDANGDLVDLDGNTIKSTYANIAGFPGFSPTASQSLAYLASMQEAGVPVTYGYISDIHEKKAGQTGCTTASATGTGYPVGPGDPCSIATAKAYDDAFAKFFDRLAKDGITPANTEFVITSEENDHLAGANTLRASKPSPADCDGVTVACHYAAGQIGELQANLPGLLASERGNSTPFAVEPQGAAMYANGRPAPTDPALRQLERDTAALTGDNPYTGATGEKIVNYQAGAVEQRILHMQTADPLRTPSYTIFPKPDYYFDPAFPKCTASTNPAAECVSQYARYAYNHGYYSPDIDITWAGFAGPGVARKGIVGADPRHGPTATADGQNGSPTLTVPQAGKVSTWAEETDIRPTLLSLVGLRDDYLSDGTPLSFILSRHKGDERLDELAATYRQLNSSVGAFATDTLKADTIALASSSAGDQTYNRIESKLTGLADQRDALAQQIKMTLDQGRFGNGHVDRATVAAQLARGKRLLEQAHELLDS</sequence>
<dbReference type="EMBL" id="JAATVY010000001">
    <property type="protein sequence ID" value="NJC68650.1"/>
    <property type="molecule type" value="Genomic_DNA"/>
</dbReference>
<evidence type="ECO:0000256" key="1">
    <source>
        <dbReference type="SAM" id="SignalP"/>
    </source>
</evidence>
<dbReference type="PROSITE" id="PS51318">
    <property type="entry name" value="TAT"/>
    <property type="match status" value="1"/>
</dbReference>
<feature type="signal peptide" evidence="1">
    <location>
        <begin position="1"/>
        <end position="26"/>
    </location>
</feature>
<evidence type="ECO:0000313" key="2">
    <source>
        <dbReference type="EMBL" id="NJC68650.1"/>
    </source>
</evidence>
<dbReference type="RefSeq" id="WP_167923495.1">
    <property type="nucleotide sequence ID" value="NZ_JAATVY010000001.1"/>
</dbReference>
<name>A0ABX0XT73_9ACTN</name>
<dbReference type="InterPro" id="IPR006311">
    <property type="entry name" value="TAT_signal"/>
</dbReference>
<dbReference type="Proteomes" id="UP000722989">
    <property type="component" value="Unassembled WGS sequence"/>
</dbReference>
<protein>
    <submittedName>
        <fullName evidence="2">Alkaline phosphatase family protein</fullName>
    </submittedName>
</protein>
<organism evidence="2 3">
    <name type="scientific">Planosporangium thailandense</name>
    <dbReference type="NCBI Taxonomy" id="765197"/>
    <lineage>
        <taxon>Bacteria</taxon>
        <taxon>Bacillati</taxon>
        <taxon>Actinomycetota</taxon>
        <taxon>Actinomycetes</taxon>
        <taxon>Micromonosporales</taxon>
        <taxon>Micromonosporaceae</taxon>
        <taxon>Planosporangium</taxon>
    </lineage>
</organism>
<keyword evidence="3" id="KW-1185">Reference proteome</keyword>